<sequence length="1299" mass="143424">MQMMRLLAVYLPFSLVVVVVTISVSDSDERHTELTSRSGFISDKDLSQRTLRHVGSTFNDIQEGSPATTPSTTTTTQPQDTTHHPPSFSTPEIDRADNLSFFLDDTPDEDENFLTELENYSLEYKPSKDQVDREVWLGSPIDRQHHNRGRRPNFTLFQDPSQPGGPRRQSLRFQQQLHQHQQQHEEQELRRQLKEQLREQLEQQPREQFTPPTHPDISLIPLQAVEEDNGGNGVMGEKFPPYTEVFPPFPPHALPASTPSPVPQAPPKRHISQAIQAPSRPQVFQSQQGTQRPQIPQPQQVFQQPLNSHLFKVQQDTQSFQNPQISQAPPNHRLQVSQHPQSVQHPPSPQILQAPQRLQAPPKSQISQAPRDPQALRLLGEFRPPQALSDAPQEFQTAQAPQAVLAHHISPPLLSLQAPQTPQALQVIPAPKIPPLFFGSQGAHSVQVTHIHPAPQVNHITQVTKVLKPFSGSQGEIHITPATKVSQSVFESQVSQLAPIQQIVHLAPSLQVFQNVQEPQVPQTITSAHAQQSVPGIQVPQIASLQRVQQGAPELEVLQLSPAPQTPQIIPPAQIQQIVTPTQIQPIAAPTPIQQIATDQHVPQTFPTKEVFQVFHEAQIFPVTPAPHVPQTASVLHVTEISPALQVSPGVQEAQVPDNTQVTPRPRLPVDFNEPNLPTGGPEVKFPTGAHGPRFPTGPHGPRFPTGPHTSRIPQGHRAPPRRPHPGGGPPQRVTGRRPPQRPLAPPVRDLTHPERPRPTPPRPGLRQARGRANLLPNRPSSSHTRVHSSPLSTGDVLTHRMDKGHMEVKSNVSTPNKNEIQVGAHDISFPSTYSIPDLNANIPERSDSLKVSLGNKNNIQKDPTRRLQQGGMKGRRPGVVEVLRKKLPQSLNLSETGHTVQKRLRKLVGSAATRASLMGKVTGEVLGAGVVAVGHAKDALIQAMSKPVGSPRAYETHTYASGLQLTVPHEDHVKHHRFGVRFNWSSTPPGGLLPVVGMGIDSNVMTKSLPSGSYVPPALLGPYTHSDSYHFNPLTYNNHPPNYHGSPPFHQGGPPHPPIHHGGPHLPPNYHGSPPFHQRGPPHPPIHHGGPPLPPNHQGSPFHQGGPPHPPIHHGGPPLPPNHQGSPFHQGGPPHHGGLLHPPIHQGGPPYPPIHEGNRRHPPVHHGGRLHSSFHQGRPANLPIINKDHLPNVNNGRLESTDHGDNSFTDNPYFTSHQEEDLEYLPDLGHDYPDQRSKDDPKNESVFLNLRPDGIDIEAELNPYRSMDELRRAISQKEEEFTILDIISRENQELYFDQ</sequence>
<feature type="compositionally biased region" description="Low complexity" evidence="1">
    <location>
        <begin position="335"/>
        <end position="345"/>
    </location>
</feature>
<feature type="compositionally biased region" description="Low complexity" evidence="1">
    <location>
        <begin position="167"/>
        <end position="180"/>
    </location>
</feature>
<comment type="caution">
    <text evidence="3">The sequence shown here is derived from an EMBL/GenBank/DDBJ whole genome shotgun (WGS) entry which is preliminary data.</text>
</comment>
<feature type="compositionally biased region" description="Polar residues" evidence="1">
    <location>
        <begin position="779"/>
        <end position="793"/>
    </location>
</feature>
<name>A0A8J5TIH8_HOMAM</name>
<evidence type="ECO:0000256" key="2">
    <source>
        <dbReference type="SAM" id="SignalP"/>
    </source>
</evidence>
<proteinExistence type="predicted"/>
<feature type="region of interest" description="Disordered" evidence="1">
    <location>
        <begin position="139"/>
        <end position="190"/>
    </location>
</feature>
<feature type="region of interest" description="Disordered" evidence="1">
    <location>
        <begin position="56"/>
        <end position="93"/>
    </location>
</feature>
<feature type="region of interest" description="Disordered" evidence="1">
    <location>
        <begin position="1040"/>
        <end position="1215"/>
    </location>
</feature>
<feature type="region of interest" description="Disordered" evidence="1">
    <location>
        <begin position="315"/>
        <end position="349"/>
    </location>
</feature>
<organism evidence="3 4">
    <name type="scientific">Homarus americanus</name>
    <name type="common">American lobster</name>
    <dbReference type="NCBI Taxonomy" id="6706"/>
    <lineage>
        <taxon>Eukaryota</taxon>
        <taxon>Metazoa</taxon>
        <taxon>Ecdysozoa</taxon>
        <taxon>Arthropoda</taxon>
        <taxon>Crustacea</taxon>
        <taxon>Multicrustacea</taxon>
        <taxon>Malacostraca</taxon>
        <taxon>Eumalacostraca</taxon>
        <taxon>Eucarida</taxon>
        <taxon>Decapoda</taxon>
        <taxon>Pleocyemata</taxon>
        <taxon>Astacidea</taxon>
        <taxon>Nephropoidea</taxon>
        <taxon>Nephropidae</taxon>
        <taxon>Homarus</taxon>
    </lineage>
</organism>
<feature type="compositionally biased region" description="Pro residues" evidence="1">
    <location>
        <begin position="247"/>
        <end position="266"/>
    </location>
</feature>
<dbReference type="EMBL" id="JAHLQT010006356">
    <property type="protein sequence ID" value="KAG7175065.1"/>
    <property type="molecule type" value="Genomic_DNA"/>
</dbReference>
<evidence type="ECO:0000313" key="4">
    <source>
        <dbReference type="Proteomes" id="UP000747542"/>
    </source>
</evidence>
<feature type="compositionally biased region" description="Low complexity" evidence="1">
    <location>
        <begin position="68"/>
        <end position="87"/>
    </location>
</feature>
<protein>
    <submittedName>
        <fullName evidence="3">Adhesive plaque matrix protein-like 5</fullName>
    </submittedName>
</protein>
<feature type="region of interest" description="Disordered" evidence="1">
    <location>
        <begin position="855"/>
        <end position="877"/>
    </location>
</feature>
<feature type="compositionally biased region" description="Low complexity" evidence="1">
    <location>
        <begin position="285"/>
        <end position="296"/>
    </location>
</feature>
<feature type="non-terminal residue" evidence="3">
    <location>
        <position position="1"/>
    </location>
</feature>
<feature type="compositionally biased region" description="Basic residues" evidence="1">
    <location>
        <begin position="1159"/>
        <end position="1170"/>
    </location>
</feature>
<accession>A0A8J5TIH8</accession>
<feature type="compositionally biased region" description="Polar residues" evidence="1">
    <location>
        <begin position="56"/>
        <end position="67"/>
    </location>
</feature>
<feature type="chain" id="PRO_5035189080" evidence="2">
    <location>
        <begin position="28"/>
        <end position="1299"/>
    </location>
</feature>
<evidence type="ECO:0000313" key="3">
    <source>
        <dbReference type="EMBL" id="KAG7175065.1"/>
    </source>
</evidence>
<feature type="signal peptide" evidence="2">
    <location>
        <begin position="1"/>
        <end position="27"/>
    </location>
</feature>
<feature type="region of interest" description="Disordered" evidence="1">
    <location>
        <begin position="1228"/>
        <end position="1247"/>
    </location>
</feature>
<feature type="region of interest" description="Disordered" evidence="1">
    <location>
        <begin position="649"/>
        <end position="795"/>
    </location>
</feature>
<feature type="compositionally biased region" description="Low complexity" evidence="1">
    <location>
        <begin position="1045"/>
        <end position="1054"/>
    </location>
</feature>
<reference evidence="3" key="1">
    <citation type="journal article" date="2021" name="Sci. Adv.">
        <title>The American lobster genome reveals insights on longevity, neural, and immune adaptations.</title>
        <authorList>
            <person name="Polinski J.M."/>
            <person name="Zimin A.V."/>
            <person name="Clark K.F."/>
            <person name="Kohn A.B."/>
            <person name="Sadowski N."/>
            <person name="Timp W."/>
            <person name="Ptitsyn A."/>
            <person name="Khanna P."/>
            <person name="Romanova D.Y."/>
            <person name="Williams P."/>
            <person name="Greenwood S.J."/>
            <person name="Moroz L.L."/>
            <person name="Walt D.R."/>
            <person name="Bodnar A.G."/>
        </authorList>
    </citation>
    <scope>NUCLEOTIDE SEQUENCE</scope>
    <source>
        <strain evidence="3">GMGI-L3</strain>
    </source>
</reference>
<feature type="compositionally biased region" description="Low complexity" evidence="1">
    <location>
        <begin position="1097"/>
        <end position="1107"/>
    </location>
</feature>
<keyword evidence="2" id="KW-0732">Signal</keyword>
<feature type="compositionally biased region" description="Basic and acidic residues" evidence="1">
    <location>
        <begin position="1229"/>
        <end position="1244"/>
    </location>
</feature>
<gene>
    <name evidence="3" type="primary">FP1-L5</name>
    <name evidence="3" type="ORF">Hamer_G015285</name>
</gene>
<keyword evidence="4" id="KW-1185">Reference proteome</keyword>
<feature type="region of interest" description="Disordered" evidence="1">
    <location>
        <begin position="246"/>
        <end position="296"/>
    </location>
</feature>
<dbReference type="Proteomes" id="UP000747542">
    <property type="component" value="Unassembled WGS sequence"/>
</dbReference>
<evidence type="ECO:0000256" key="1">
    <source>
        <dbReference type="SAM" id="MobiDB-lite"/>
    </source>
</evidence>
<feature type="compositionally biased region" description="Low complexity" evidence="1">
    <location>
        <begin position="1123"/>
        <end position="1149"/>
    </location>
</feature>
<feature type="compositionally biased region" description="Polar residues" evidence="1">
    <location>
        <begin position="315"/>
        <end position="329"/>
    </location>
</feature>